<dbReference type="FunFam" id="3.40.50.720:FF:000031">
    <property type="entry name" value="Glutamyl-tRNA reductase"/>
    <property type="match status" value="1"/>
</dbReference>
<dbReference type="InterPro" id="IPR015896">
    <property type="entry name" value="4pyrrol_synth_GluRdtase_dimer"/>
</dbReference>
<feature type="binding site" evidence="9 11">
    <location>
        <position position="109"/>
    </location>
    <ligand>
        <name>substrate</name>
    </ligand>
</feature>
<evidence type="ECO:0000259" key="15">
    <source>
        <dbReference type="Pfam" id="PF00745"/>
    </source>
</evidence>
<dbReference type="SUPFAM" id="SSF69075">
    <property type="entry name" value="Glutamyl tRNA-reductase dimerization domain"/>
    <property type="match status" value="1"/>
</dbReference>
<dbReference type="AlphaFoldDB" id="A0A841ZLC1"/>
<evidence type="ECO:0000259" key="16">
    <source>
        <dbReference type="Pfam" id="PF01488"/>
    </source>
</evidence>
<evidence type="ECO:0000256" key="6">
    <source>
        <dbReference type="ARBA" id="ARBA00023244"/>
    </source>
</evidence>
<dbReference type="PANTHER" id="PTHR43120:SF1">
    <property type="entry name" value="GLUTAMYL-TRNA REDUCTASE 1, CHLOROPLASTIC"/>
    <property type="match status" value="1"/>
</dbReference>
<comment type="pathway">
    <text evidence="1 9 14">Porphyrin-containing compound metabolism; protoporphyrin-IX biosynthesis; 5-aminolevulinate from L-glutamyl-tRNA(Glu): step 1/2.</text>
</comment>
<protein>
    <recommendedName>
        <fullName evidence="8 9">Glutamyl-tRNA reductase</fullName>
        <shortName evidence="9">GluTR</shortName>
        <ecNumber evidence="3 9">1.2.1.70</ecNumber>
    </recommendedName>
</protein>
<comment type="subunit">
    <text evidence="9">Homodimer.</text>
</comment>
<dbReference type="GO" id="GO:0050661">
    <property type="term" value="F:NADP binding"/>
    <property type="evidence" value="ECO:0007669"/>
    <property type="project" value="InterPro"/>
</dbReference>
<dbReference type="HAMAP" id="MF_00087">
    <property type="entry name" value="Glu_tRNA_reductase"/>
    <property type="match status" value="1"/>
</dbReference>
<gene>
    <name evidence="9" type="primary">hemA</name>
    <name evidence="18" type="ORF">HB912_04505</name>
</gene>
<evidence type="ECO:0000313" key="18">
    <source>
        <dbReference type="EMBL" id="MBC1520913.1"/>
    </source>
</evidence>
<dbReference type="EC" id="1.2.1.70" evidence="3 9"/>
<accession>A0A841ZLC1</accession>
<dbReference type="SUPFAM" id="SSF51735">
    <property type="entry name" value="NAD(P)-binding Rossmann-fold domains"/>
    <property type="match status" value="1"/>
</dbReference>
<evidence type="ECO:0000313" key="19">
    <source>
        <dbReference type="Proteomes" id="UP000559885"/>
    </source>
</evidence>
<evidence type="ECO:0000256" key="13">
    <source>
        <dbReference type="PIRSR" id="PIRSR000445-4"/>
    </source>
</evidence>
<dbReference type="InterPro" id="IPR018214">
    <property type="entry name" value="GluRdtase_CS"/>
</dbReference>
<dbReference type="GO" id="GO:0006782">
    <property type="term" value="P:protoporphyrinogen IX biosynthetic process"/>
    <property type="evidence" value="ECO:0007669"/>
    <property type="project" value="UniProtKB-UniRule"/>
</dbReference>
<evidence type="ECO:0000256" key="12">
    <source>
        <dbReference type="PIRSR" id="PIRSR000445-3"/>
    </source>
</evidence>
<proteinExistence type="inferred from homology"/>
<evidence type="ECO:0000259" key="17">
    <source>
        <dbReference type="Pfam" id="PF05201"/>
    </source>
</evidence>
<organism evidence="18 19">
    <name type="scientific">Listeria aquatica</name>
    <dbReference type="NCBI Taxonomy" id="1494960"/>
    <lineage>
        <taxon>Bacteria</taxon>
        <taxon>Bacillati</taxon>
        <taxon>Bacillota</taxon>
        <taxon>Bacilli</taxon>
        <taxon>Bacillales</taxon>
        <taxon>Listeriaceae</taxon>
        <taxon>Listeria</taxon>
    </lineage>
</organism>
<keyword evidence="6 9" id="KW-0627">Porphyrin biosynthesis</keyword>
<comment type="function">
    <text evidence="9">Catalyzes the NADPH-dependent reduction of glutamyl-tRNA(Glu) to glutamate 1-semialdehyde (GSA).</text>
</comment>
<dbReference type="Gene3D" id="3.40.50.720">
    <property type="entry name" value="NAD(P)-binding Rossmann-like Domain"/>
    <property type="match status" value="1"/>
</dbReference>
<feature type="binding site" evidence="9 11">
    <location>
        <begin position="49"/>
        <end position="52"/>
    </location>
    <ligand>
        <name>substrate</name>
    </ligand>
</feature>
<comment type="domain">
    <text evidence="9">Possesses an unusual extended V-shaped dimeric structure with each monomer consisting of three distinct domains arranged along a curved 'spinal' alpha-helix. The N-terminal catalytic domain specifically recognizes the glutamate moiety of the substrate. The second domain is the NADPH-binding domain, and the third C-terminal domain is responsible for dimerization.</text>
</comment>
<evidence type="ECO:0000256" key="4">
    <source>
        <dbReference type="ARBA" id="ARBA00022857"/>
    </source>
</evidence>
<dbReference type="InterPro" id="IPR036453">
    <property type="entry name" value="GluRdtase_dimer_dom_sf"/>
</dbReference>
<dbReference type="RefSeq" id="WP_185372443.1">
    <property type="nucleotide sequence ID" value="NZ_JAARRM010000001.1"/>
</dbReference>
<feature type="active site" description="Nucleophile" evidence="9 10">
    <location>
        <position position="50"/>
    </location>
</feature>
<evidence type="ECO:0000256" key="9">
    <source>
        <dbReference type="HAMAP-Rule" id="MF_00087"/>
    </source>
</evidence>
<dbReference type="Pfam" id="PF00745">
    <property type="entry name" value="GlutR_dimer"/>
    <property type="match status" value="1"/>
</dbReference>
<comment type="similarity">
    <text evidence="2 9 14">Belongs to the glutamyl-tRNA reductase family.</text>
</comment>
<feature type="domain" description="Glutamyl-tRNA reductase N-terminal" evidence="17">
    <location>
        <begin position="6"/>
        <end position="156"/>
    </location>
</feature>
<dbReference type="UniPathway" id="UPA00251">
    <property type="reaction ID" value="UER00316"/>
</dbReference>
<comment type="catalytic activity">
    <reaction evidence="7 9 14">
        <text>(S)-4-amino-5-oxopentanoate + tRNA(Glu) + NADP(+) = L-glutamyl-tRNA(Glu) + NADPH + H(+)</text>
        <dbReference type="Rhea" id="RHEA:12344"/>
        <dbReference type="Rhea" id="RHEA-COMP:9663"/>
        <dbReference type="Rhea" id="RHEA-COMP:9680"/>
        <dbReference type="ChEBI" id="CHEBI:15378"/>
        <dbReference type="ChEBI" id="CHEBI:57501"/>
        <dbReference type="ChEBI" id="CHEBI:57783"/>
        <dbReference type="ChEBI" id="CHEBI:58349"/>
        <dbReference type="ChEBI" id="CHEBI:78442"/>
        <dbReference type="ChEBI" id="CHEBI:78520"/>
        <dbReference type="EC" id="1.2.1.70"/>
    </reaction>
</comment>
<dbReference type="Gene3D" id="3.30.460.30">
    <property type="entry name" value="Glutamyl-tRNA reductase, N-terminal domain"/>
    <property type="match status" value="1"/>
</dbReference>
<keyword evidence="4 9" id="KW-0521">NADP</keyword>
<dbReference type="GO" id="GO:0008883">
    <property type="term" value="F:glutamyl-tRNA reductase activity"/>
    <property type="evidence" value="ECO:0007669"/>
    <property type="project" value="UniProtKB-UniRule"/>
</dbReference>
<comment type="caution">
    <text evidence="18">The sequence shown here is derived from an EMBL/GenBank/DDBJ whole genome shotgun (WGS) entry which is preliminary data.</text>
</comment>
<feature type="domain" description="Quinate/shikimate 5-dehydrogenase/glutamyl-tRNA reductase" evidence="16">
    <location>
        <begin position="171"/>
        <end position="306"/>
    </location>
</feature>
<feature type="binding site" evidence="9 11">
    <location>
        <position position="120"/>
    </location>
    <ligand>
        <name>substrate</name>
    </ligand>
</feature>
<dbReference type="InterPro" id="IPR006151">
    <property type="entry name" value="Shikm_DH/Glu-tRNA_Rdtase"/>
</dbReference>
<evidence type="ECO:0000256" key="10">
    <source>
        <dbReference type="PIRSR" id="PIRSR000445-1"/>
    </source>
</evidence>
<evidence type="ECO:0000256" key="7">
    <source>
        <dbReference type="ARBA" id="ARBA00047464"/>
    </source>
</evidence>
<dbReference type="InterPro" id="IPR015895">
    <property type="entry name" value="4pyrrol_synth_GluRdtase_N"/>
</dbReference>
<evidence type="ECO:0000256" key="8">
    <source>
        <dbReference type="ARBA" id="ARBA00068659"/>
    </source>
</evidence>
<evidence type="ECO:0000256" key="1">
    <source>
        <dbReference type="ARBA" id="ARBA00005059"/>
    </source>
</evidence>
<name>A0A841ZLC1_9LIST</name>
<dbReference type="PANTHER" id="PTHR43120">
    <property type="entry name" value="GLUTAMYL-TRNA REDUCTASE 1, CHLOROPLASTIC"/>
    <property type="match status" value="1"/>
</dbReference>
<feature type="domain" description="Tetrapyrrole biosynthesis glutamyl-tRNA reductase dimerisation" evidence="15">
    <location>
        <begin position="322"/>
        <end position="419"/>
    </location>
</feature>
<dbReference type="PIRSF" id="PIRSF000445">
    <property type="entry name" value="4pyrrol_synth_GluRdtase"/>
    <property type="match status" value="1"/>
</dbReference>
<reference evidence="18 19" key="1">
    <citation type="submission" date="2020-03" db="EMBL/GenBank/DDBJ databases">
        <title>Soil Listeria distribution.</title>
        <authorList>
            <person name="Liao J."/>
            <person name="Wiedmann M."/>
        </authorList>
    </citation>
    <scope>NUCLEOTIDE SEQUENCE [LARGE SCALE GENOMIC DNA]</scope>
    <source>
        <strain evidence="18 19">FSL L7-1507</strain>
    </source>
</reference>
<evidence type="ECO:0000256" key="2">
    <source>
        <dbReference type="ARBA" id="ARBA00005916"/>
    </source>
</evidence>
<feature type="binding site" evidence="9 12">
    <location>
        <begin position="189"/>
        <end position="194"/>
    </location>
    <ligand>
        <name>NADP(+)</name>
        <dbReference type="ChEBI" id="CHEBI:58349"/>
    </ligand>
</feature>
<evidence type="ECO:0000256" key="14">
    <source>
        <dbReference type="RuleBase" id="RU000584"/>
    </source>
</evidence>
<evidence type="ECO:0000256" key="5">
    <source>
        <dbReference type="ARBA" id="ARBA00023002"/>
    </source>
</evidence>
<evidence type="ECO:0000256" key="11">
    <source>
        <dbReference type="PIRSR" id="PIRSR000445-2"/>
    </source>
</evidence>
<comment type="miscellaneous">
    <text evidence="9">During catalysis, the active site Cys acts as a nucleophile attacking the alpha-carbonyl group of tRNA-bound glutamate with the formation of a thioester intermediate between enzyme and glutamate, and the concomitant release of tRNA(Glu). The thioester intermediate is finally reduced by direct hydride transfer from NADPH, to form the product GSA.</text>
</comment>
<dbReference type="Pfam" id="PF01488">
    <property type="entry name" value="Shikimate_DH"/>
    <property type="match status" value="1"/>
</dbReference>
<feature type="binding site" evidence="9 11">
    <location>
        <begin position="114"/>
        <end position="116"/>
    </location>
    <ligand>
        <name>substrate</name>
    </ligand>
</feature>
<dbReference type="FunFam" id="3.30.460.30:FF:000001">
    <property type="entry name" value="Glutamyl-tRNA reductase"/>
    <property type="match status" value="1"/>
</dbReference>
<dbReference type="InterPro" id="IPR036291">
    <property type="entry name" value="NAD(P)-bd_dom_sf"/>
</dbReference>
<evidence type="ECO:0000256" key="3">
    <source>
        <dbReference type="ARBA" id="ARBA00012970"/>
    </source>
</evidence>
<dbReference type="Proteomes" id="UP000559885">
    <property type="component" value="Unassembled WGS sequence"/>
</dbReference>
<dbReference type="InterPro" id="IPR000343">
    <property type="entry name" value="4pyrrol_synth_GluRdtase"/>
</dbReference>
<feature type="site" description="Important for activity" evidence="9 13">
    <location>
        <position position="99"/>
    </location>
</feature>
<dbReference type="InterPro" id="IPR036343">
    <property type="entry name" value="GluRdtase_N_sf"/>
</dbReference>
<dbReference type="NCBIfam" id="TIGR01035">
    <property type="entry name" value="hemA"/>
    <property type="match status" value="1"/>
</dbReference>
<dbReference type="Pfam" id="PF05201">
    <property type="entry name" value="GlutR_N"/>
    <property type="match status" value="1"/>
</dbReference>
<dbReference type="EMBL" id="JAARRM010000001">
    <property type="protein sequence ID" value="MBC1520913.1"/>
    <property type="molecule type" value="Genomic_DNA"/>
</dbReference>
<sequence>MYILSVGLNHKTAPIEVREQFSFTETEIDKALTALQNEKSILENVILSTCNRTEITAVVDQIHTGKYYMKRFLAEWFGMELEEVASYLFFHEEKEAVKHLYAVTAGLDSLVLGETQILGQVKQAFLQAQKTETTGTILNQLFREAIHFAKEMHHRTKINENAVSVSYAAVEIAKRIYPDLSEKSVLLIGAGKMSELALENLAGSGVSEIVLVNRTESHAKKLAQKFENARAVSLDGLEMALQNADIVLVSTSAEDYLLSEADMRQISETRDSPILVIDISLPRNVDPKAADLAKVFLYDLDDLEGVISANTEERQKIVARLEAEIDMEAERFFEWEKRLGVVPLIRELREEALLIQEKTMQSLEHKLPGLTEREYTVIGKHMKSIINQMLKQPIAEIKEMPERVDADSQIAIFKAIFGLSGKAETEQLQNQKNEVGK</sequence>
<dbReference type="PROSITE" id="PS00747">
    <property type="entry name" value="GLUTR"/>
    <property type="match status" value="1"/>
</dbReference>
<keyword evidence="5 9" id="KW-0560">Oxidoreductase</keyword>
<dbReference type="CDD" id="cd05213">
    <property type="entry name" value="NAD_bind_Glutamyl_tRNA_reduct"/>
    <property type="match status" value="1"/>
</dbReference>
<dbReference type="SUPFAM" id="SSF69742">
    <property type="entry name" value="Glutamyl tRNA-reductase catalytic, N-terminal domain"/>
    <property type="match status" value="1"/>
</dbReference>